<organism evidence="3 4">
    <name type="scientific">Actinomadura gamaensis</name>
    <dbReference type="NCBI Taxonomy" id="1763541"/>
    <lineage>
        <taxon>Bacteria</taxon>
        <taxon>Bacillati</taxon>
        <taxon>Actinomycetota</taxon>
        <taxon>Actinomycetes</taxon>
        <taxon>Streptosporangiales</taxon>
        <taxon>Thermomonosporaceae</taxon>
        <taxon>Actinomadura</taxon>
    </lineage>
</organism>
<feature type="transmembrane region" description="Helical" evidence="2">
    <location>
        <begin position="57"/>
        <end position="77"/>
    </location>
</feature>
<name>A0ABV9U6V9_9ACTN</name>
<feature type="region of interest" description="Disordered" evidence="1">
    <location>
        <begin position="306"/>
        <end position="329"/>
    </location>
</feature>
<keyword evidence="2" id="KW-0472">Membrane</keyword>
<keyword evidence="2" id="KW-1133">Transmembrane helix</keyword>
<dbReference type="RefSeq" id="WP_378261977.1">
    <property type="nucleotide sequence ID" value="NZ_JBHSIT010000011.1"/>
</dbReference>
<evidence type="ECO:0000256" key="1">
    <source>
        <dbReference type="SAM" id="MobiDB-lite"/>
    </source>
</evidence>
<sequence length="329" mass="34553">MTRRLMDAEPLTAQIPADVDQPDKIIYGLNARQVVILAATGLVTALGYSLLHALVPFPVTVAALFPMLVFGVVVTLARRDGMSLDRFALAALLHARAAKQLVRTEGPVSAPPAWCRMRGQLPAPLRLPVRAVRQDGVLEFTGGGVAAVVQAGTVSFGLRTTSEQAALVAAFGRWLNSLETPVQILLHTRPVDLSGLADHITRAAPALPDPALEQAATDHAAYLQQVNASVTLLARQVLIVIRDAPGTAPTGLGGAWGGRRRGLRRAGAAVVLRRAEEAVRALGVLGIGARVLDADACAQMLAEALSPGRPPLTGTAHPDEVITGLEESR</sequence>
<keyword evidence="4" id="KW-1185">Reference proteome</keyword>
<reference evidence="4" key="1">
    <citation type="journal article" date="2019" name="Int. J. Syst. Evol. Microbiol.">
        <title>The Global Catalogue of Microorganisms (GCM) 10K type strain sequencing project: providing services to taxonomists for standard genome sequencing and annotation.</title>
        <authorList>
            <consortium name="The Broad Institute Genomics Platform"/>
            <consortium name="The Broad Institute Genome Sequencing Center for Infectious Disease"/>
            <person name="Wu L."/>
            <person name="Ma J."/>
        </authorList>
    </citation>
    <scope>NUCLEOTIDE SEQUENCE [LARGE SCALE GENOMIC DNA]</scope>
    <source>
        <strain evidence="4">KLKA75</strain>
    </source>
</reference>
<keyword evidence="2" id="KW-0812">Transmembrane</keyword>
<dbReference type="InterPro" id="IPR024414">
    <property type="entry name" value="Uncharacterised_PrgI"/>
</dbReference>
<dbReference type="Proteomes" id="UP001595872">
    <property type="component" value="Unassembled WGS sequence"/>
</dbReference>
<accession>A0ABV9U6V9</accession>
<dbReference type="Pfam" id="PF12666">
    <property type="entry name" value="PrgI"/>
    <property type="match status" value="1"/>
</dbReference>
<evidence type="ECO:0000256" key="2">
    <source>
        <dbReference type="SAM" id="Phobius"/>
    </source>
</evidence>
<feature type="transmembrane region" description="Helical" evidence="2">
    <location>
        <begin position="34"/>
        <end position="51"/>
    </location>
</feature>
<gene>
    <name evidence="3" type="ORF">ACFPCY_33515</name>
</gene>
<comment type="caution">
    <text evidence="3">The sequence shown here is derived from an EMBL/GenBank/DDBJ whole genome shotgun (WGS) entry which is preliminary data.</text>
</comment>
<evidence type="ECO:0000313" key="4">
    <source>
        <dbReference type="Proteomes" id="UP001595872"/>
    </source>
</evidence>
<proteinExistence type="predicted"/>
<evidence type="ECO:0000313" key="3">
    <source>
        <dbReference type="EMBL" id="MFC4912260.1"/>
    </source>
</evidence>
<protein>
    <submittedName>
        <fullName evidence="3">PrgI family protein</fullName>
    </submittedName>
</protein>
<dbReference type="EMBL" id="JBHSIT010000011">
    <property type="protein sequence ID" value="MFC4912260.1"/>
    <property type="molecule type" value="Genomic_DNA"/>
</dbReference>